<feature type="binding site" evidence="9">
    <location>
        <position position="292"/>
    </location>
    <ligand>
        <name>Fe(2+)</name>
        <dbReference type="ChEBI" id="CHEBI:29033"/>
    </ligand>
</feature>
<dbReference type="InterPro" id="IPR001015">
    <property type="entry name" value="Ferrochelatase"/>
</dbReference>
<dbReference type="InterPro" id="IPR033644">
    <property type="entry name" value="Ferrochelatase_C"/>
</dbReference>
<dbReference type="NCBIfam" id="TIGR00109">
    <property type="entry name" value="hemH"/>
    <property type="match status" value="1"/>
</dbReference>
<comment type="subcellular location">
    <subcellularLocation>
        <location evidence="9 10">Cytoplasm</location>
    </subcellularLocation>
</comment>
<dbReference type="PROSITE" id="PS00534">
    <property type="entry name" value="FERROCHELATASE"/>
    <property type="match status" value="1"/>
</dbReference>
<dbReference type="UniPathway" id="UPA00252">
    <property type="reaction ID" value="UER00325"/>
</dbReference>
<comment type="pathway">
    <text evidence="9 10">Porphyrin-containing compound metabolism; protoheme biosynthesis; protoheme from protoporphyrin-IX: step 1/1.</text>
</comment>
<keyword evidence="3 9" id="KW-0479">Metal-binding</keyword>
<organism evidence="11 12">
    <name type="scientific">Thauera chlorobenzoica</name>
    <dbReference type="NCBI Taxonomy" id="96773"/>
    <lineage>
        <taxon>Bacteria</taxon>
        <taxon>Pseudomonadati</taxon>
        <taxon>Pseudomonadota</taxon>
        <taxon>Betaproteobacteria</taxon>
        <taxon>Rhodocyclales</taxon>
        <taxon>Zoogloeaceae</taxon>
        <taxon>Thauera</taxon>
    </lineage>
</organism>
<evidence type="ECO:0000256" key="3">
    <source>
        <dbReference type="ARBA" id="ARBA00022723"/>
    </source>
</evidence>
<evidence type="ECO:0000256" key="5">
    <source>
        <dbReference type="ARBA" id="ARBA00023133"/>
    </source>
</evidence>
<dbReference type="GO" id="GO:0006783">
    <property type="term" value="P:heme biosynthetic process"/>
    <property type="evidence" value="ECO:0007669"/>
    <property type="project" value="UniProtKB-UniRule"/>
</dbReference>
<evidence type="ECO:0000256" key="1">
    <source>
        <dbReference type="ARBA" id="ARBA00007718"/>
    </source>
</evidence>
<keyword evidence="5 9" id="KW-0350">Heme biosynthesis</keyword>
<dbReference type="GO" id="GO:0004325">
    <property type="term" value="F:ferrochelatase activity"/>
    <property type="evidence" value="ECO:0007669"/>
    <property type="project" value="UniProtKB-UniRule"/>
</dbReference>
<keyword evidence="7 9" id="KW-0627">Porphyrin biosynthesis</keyword>
<dbReference type="KEGG" id="tcl:Tchl_2961"/>
<evidence type="ECO:0000256" key="8">
    <source>
        <dbReference type="ARBA" id="ARBA00024536"/>
    </source>
</evidence>
<accession>A0A1H5VII1</accession>
<keyword evidence="12" id="KW-1185">Reference proteome</keyword>
<dbReference type="HAMAP" id="MF_00323">
    <property type="entry name" value="Ferrochelatase"/>
    <property type="match status" value="1"/>
</dbReference>
<dbReference type="SUPFAM" id="SSF53800">
    <property type="entry name" value="Chelatase"/>
    <property type="match status" value="1"/>
</dbReference>
<comment type="catalytic activity">
    <reaction evidence="9 10">
        <text>heme b + 2 H(+) = protoporphyrin IX + Fe(2+)</text>
        <dbReference type="Rhea" id="RHEA:22584"/>
        <dbReference type="ChEBI" id="CHEBI:15378"/>
        <dbReference type="ChEBI" id="CHEBI:29033"/>
        <dbReference type="ChEBI" id="CHEBI:57306"/>
        <dbReference type="ChEBI" id="CHEBI:60344"/>
        <dbReference type="EC" id="4.98.1.1"/>
    </reaction>
</comment>
<feature type="binding site" evidence="9">
    <location>
        <position position="211"/>
    </location>
    <ligand>
        <name>Fe(2+)</name>
        <dbReference type="ChEBI" id="CHEBI:29033"/>
    </ligand>
</feature>
<dbReference type="RefSeq" id="WP_075149089.1">
    <property type="nucleotide sequence ID" value="NZ_CP018839.1"/>
</dbReference>
<comment type="function">
    <text evidence="9 10">Catalyzes the ferrous insertion into protoporphyrin IX.</text>
</comment>
<dbReference type="EC" id="4.98.1.1" evidence="9 10"/>
<dbReference type="STRING" id="96773.Tchl_2961"/>
<dbReference type="FunFam" id="3.40.50.1400:FF:000002">
    <property type="entry name" value="Ferrochelatase"/>
    <property type="match status" value="1"/>
</dbReference>
<evidence type="ECO:0000256" key="7">
    <source>
        <dbReference type="ARBA" id="ARBA00023244"/>
    </source>
</evidence>
<gene>
    <name evidence="9" type="primary">hemH</name>
    <name evidence="11" type="ORF">Tchl_2961</name>
</gene>
<dbReference type="GO" id="GO:0005737">
    <property type="term" value="C:cytoplasm"/>
    <property type="evidence" value="ECO:0007669"/>
    <property type="project" value="UniProtKB-SubCell"/>
</dbReference>
<dbReference type="GO" id="GO:0046872">
    <property type="term" value="F:metal ion binding"/>
    <property type="evidence" value="ECO:0007669"/>
    <property type="project" value="UniProtKB-KW"/>
</dbReference>
<comment type="catalytic activity">
    <reaction evidence="8">
        <text>Fe-coproporphyrin III + 2 H(+) = coproporphyrin III + Fe(2+)</text>
        <dbReference type="Rhea" id="RHEA:49572"/>
        <dbReference type="ChEBI" id="CHEBI:15378"/>
        <dbReference type="ChEBI" id="CHEBI:29033"/>
        <dbReference type="ChEBI" id="CHEBI:68438"/>
        <dbReference type="ChEBI" id="CHEBI:131725"/>
        <dbReference type="EC" id="4.99.1.9"/>
    </reaction>
    <physiologicalReaction direction="right-to-left" evidence="8">
        <dbReference type="Rhea" id="RHEA:49574"/>
    </physiologicalReaction>
</comment>
<dbReference type="PANTHER" id="PTHR11108">
    <property type="entry name" value="FERROCHELATASE"/>
    <property type="match status" value="1"/>
</dbReference>
<dbReference type="Pfam" id="PF00762">
    <property type="entry name" value="Ferrochelatase"/>
    <property type="match status" value="1"/>
</dbReference>
<protein>
    <recommendedName>
        <fullName evidence="9 10">Ferrochelatase</fullName>
        <ecNumber evidence="9 10">4.98.1.1</ecNumber>
    </recommendedName>
    <alternativeName>
        <fullName evidence="9">Heme synthase</fullName>
    </alternativeName>
    <alternativeName>
        <fullName evidence="9">Protoheme ferro-lyase</fullName>
    </alternativeName>
</protein>
<evidence type="ECO:0000256" key="2">
    <source>
        <dbReference type="ARBA" id="ARBA00022490"/>
    </source>
</evidence>
<dbReference type="CDD" id="cd00419">
    <property type="entry name" value="Ferrochelatase_C"/>
    <property type="match status" value="1"/>
</dbReference>
<dbReference type="OrthoDB" id="9809741at2"/>
<dbReference type="Proteomes" id="UP000185739">
    <property type="component" value="Chromosome"/>
</dbReference>
<evidence type="ECO:0000256" key="6">
    <source>
        <dbReference type="ARBA" id="ARBA00023239"/>
    </source>
</evidence>
<comment type="similarity">
    <text evidence="1 9 10">Belongs to the ferrochelatase family.</text>
</comment>
<reference evidence="11 12" key="1">
    <citation type="submission" date="2016-12" db="EMBL/GenBank/DDBJ databases">
        <title>Complete genome sequence of Thauera chlorobenzoica, a Betaproteobacterium degrading haloaromatics anaerobically to CO2 and halides.</title>
        <authorList>
            <person name="Goris T."/>
            <person name="Mergelsberg M."/>
            <person name="Boll M."/>
        </authorList>
    </citation>
    <scope>NUCLEOTIDE SEQUENCE [LARGE SCALE GENOMIC DNA]</scope>
    <source>
        <strain evidence="11 12">3CB1</strain>
    </source>
</reference>
<keyword evidence="6 9" id="KW-0456">Lyase</keyword>
<dbReference type="Gene3D" id="3.40.50.1400">
    <property type="match status" value="2"/>
</dbReference>
<dbReference type="CDD" id="cd03411">
    <property type="entry name" value="Ferrochelatase_N"/>
    <property type="match status" value="1"/>
</dbReference>
<evidence type="ECO:0000256" key="4">
    <source>
        <dbReference type="ARBA" id="ARBA00023004"/>
    </source>
</evidence>
<evidence type="ECO:0000256" key="9">
    <source>
        <dbReference type="HAMAP-Rule" id="MF_00323"/>
    </source>
</evidence>
<keyword evidence="2 9" id="KW-0963">Cytoplasm</keyword>
<dbReference type="InterPro" id="IPR019772">
    <property type="entry name" value="Ferrochelatase_AS"/>
</dbReference>
<proteinExistence type="inferred from homology"/>
<evidence type="ECO:0000256" key="10">
    <source>
        <dbReference type="RuleBase" id="RU000607"/>
    </source>
</evidence>
<dbReference type="InterPro" id="IPR033659">
    <property type="entry name" value="Ferrochelatase_N"/>
</dbReference>
<name>A0A1H5VII1_9RHOO</name>
<dbReference type="PANTHER" id="PTHR11108:SF1">
    <property type="entry name" value="FERROCHELATASE, MITOCHONDRIAL"/>
    <property type="match status" value="1"/>
</dbReference>
<evidence type="ECO:0000313" key="12">
    <source>
        <dbReference type="Proteomes" id="UP000185739"/>
    </source>
</evidence>
<dbReference type="EMBL" id="CP018839">
    <property type="protein sequence ID" value="APR05776.1"/>
    <property type="molecule type" value="Genomic_DNA"/>
</dbReference>
<sequence length="365" mass="40395">MSRYWLEPSFTHGTAPRTGVLLVNLGTPAAPTPAAVRPYLKQFLSDPRVVEIPRLLWWPILNGIILNTRPAASAKKYASIWTDEGSPLLVHTLRQTGLLAEHLAGAGHDGLDIRYAMRYGAPSIPATLNAMRARGCTRILVLPLYPQFSASTTATVFDEVAHCLQHWRNPPELRLVRDFHDHPGYIAALAGNVRRHWAAHGHPDRLVLSFHGVPRRTLELGDPYHCECRTTARLVSEALGFEPDRVLVCFQSRFGKARWLEPYTQPTLETLAAQGMGRVDVMCPGFVSDCLETLEEIAIECKEAFLGKGGKAFHYIACLNEESAWIDALADLARQHLGSWLEHSPPDAAALADTRERALASGAEH</sequence>
<dbReference type="AlphaFoldDB" id="A0A1H5VII1"/>
<evidence type="ECO:0000313" key="11">
    <source>
        <dbReference type="EMBL" id="APR05776.1"/>
    </source>
</evidence>
<keyword evidence="4 9" id="KW-0408">Iron</keyword>